<protein>
    <submittedName>
        <fullName evidence="1">Uncharacterized protein</fullName>
    </submittedName>
</protein>
<accession>A0A1V9ZVJ7</accession>
<evidence type="ECO:0000313" key="2">
    <source>
        <dbReference type="Proteomes" id="UP000243217"/>
    </source>
</evidence>
<proteinExistence type="predicted"/>
<sequence length="448" mass="50062">MGIAKEFNEYPVLIAVLHCLATLKEKERRGVGKQNMPYSPALDSFLHSLNEVSEDACLLFQQHFCGRTKKNKQKSLVPSKSLMALLAVSTTDPTSQLGDILLPLPQEDHSTTLNLEAEAITNSNRKDNGAQEIEQREIAWQNHALQYPNDEIPCPGLTAMPEYVDACFQLVGGSRPRHILAKDYLPQALSDGKLVLSSLTPPQHDLLNDAVFHESIWRIDKAGKCVRSRQCTGTCTRKAEACTHCLLLLRNASFRSAVSRAKRRAQDPSARLESLRFVPRQFTKRDPLLRKVAANPSLRTLVVEAKSIADDTNVFWLQLARLGLNGAFRTFPVVEGVVQSVIDLKDKARRGVGKQNMSYTPALDSFLQQLSDISLPAFELFAKQFCVRSLRSSKLVKKRKLEQIENPNEPMAMPAMLMYPDDAQERLLALNDMTEGNATIESNVVLKL</sequence>
<name>A0A1V9ZVJ7_9STRA</name>
<dbReference type="AlphaFoldDB" id="A0A1V9ZVJ7"/>
<dbReference type="EMBL" id="JNBS01001424">
    <property type="protein sequence ID" value="OQS01820.1"/>
    <property type="molecule type" value="Genomic_DNA"/>
</dbReference>
<dbReference type="OrthoDB" id="73076at2759"/>
<gene>
    <name evidence="1" type="ORF">THRCLA_05734</name>
</gene>
<reference evidence="1 2" key="1">
    <citation type="journal article" date="2014" name="Genome Biol. Evol.">
        <title>The secreted proteins of Achlya hypogyna and Thraustotheca clavata identify the ancestral oomycete secretome and reveal gene acquisitions by horizontal gene transfer.</title>
        <authorList>
            <person name="Misner I."/>
            <person name="Blouin N."/>
            <person name="Leonard G."/>
            <person name="Richards T.A."/>
            <person name="Lane C.E."/>
        </authorList>
    </citation>
    <scope>NUCLEOTIDE SEQUENCE [LARGE SCALE GENOMIC DNA]</scope>
    <source>
        <strain evidence="1 2">ATCC 34112</strain>
    </source>
</reference>
<dbReference type="Proteomes" id="UP000243217">
    <property type="component" value="Unassembled WGS sequence"/>
</dbReference>
<comment type="caution">
    <text evidence="1">The sequence shown here is derived from an EMBL/GenBank/DDBJ whole genome shotgun (WGS) entry which is preliminary data.</text>
</comment>
<keyword evidence="2" id="KW-1185">Reference proteome</keyword>
<evidence type="ECO:0000313" key="1">
    <source>
        <dbReference type="EMBL" id="OQS01820.1"/>
    </source>
</evidence>
<organism evidence="1 2">
    <name type="scientific">Thraustotheca clavata</name>
    <dbReference type="NCBI Taxonomy" id="74557"/>
    <lineage>
        <taxon>Eukaryota</taxon>
        <taxon>Sar</taxon>
        <taxon>Stramenopiles</taxon>
        <taxon>Oomycota</taxon>
        <taxon>Saprolegniomycetes</taxon>
        <taxon>Saprolegniales</taxon>
        <taxon>Achlyaceae</taxon>
        <taxon>Thraustotheca</taxon>
    </lineage>
</organism>
<dbReference type="STRING" id="74557.A0A1V9ZVJ7"/>